<keyword evidence="6" id="KW-1185">Reference proteome</keyword>
<dbReference type="RefSeq" id="WP_230757394.1">
    <property type="nucleotide sequence ID" value="NZ_JAINWA010000003.1"/>
</dbReference>
<dbReference type="Gene3D" id="1.10.260.40">
    <property type="entry name" value="lambda repressor-like DNA-binding domains"/>
    <property type="match status" value="1"/>
</dbReference>
<dbReference type="EMBL" id="JAINWA010000003">
    <property type="protein sequence ID" value="MCD1655716.1"/>
    <property type="molecule type" value="Genomic_DNA"/>
</dbReference>
<gene>
    <name evidence="5" type="ORF">K7J14_13545</name>
</gene>
<dbReference type="Gene3D" id="3.40.50.2300">
    <property type="match status" value="2"/>
</dbReference>
<sequence>MPNQKDVAKLAGVSSASVSRYLADPENVGAVRGKRIQKAIDSLNYKVDTAAQALKTGKSHHISILIPGSAPFYWVIIQNIQQRLSESGYYSSVLFTRQYDQEIPISNAMVHRMLHSNQIEAFIHFPLSSEKDRILTNYIRRMHDNLLVVDDIPEDDRIPYLLFDNYGAGKLAAKEFAAKGHKKILLLTGDEFFRSSTDRTRGFLDGLREEGIEIHEDYILHASFTASVAFPLFINSVFPEFTAVLAPNDTTAIAFIRAAQMKGLRCPEDYQLISFDNNIEYAPYTTPSITSFNQPVHEAGIHAAELILDLIERKDVARETLYPLKLVKRESFH</sequence>
<keyword evidence="2" id="KW-0238">DNA-binding</keyword>
<keyword evidence="3" id="KW-0804">Transcription</keyword>
<dbReference type="PANTHER" id="PTHR30146:SF109">
    <property type="entry name" value="HTH-TYPE TRANSCRIPTIONAL REGULATOR GALS"/>
    <property type="match status" value="1"/>
</dbReference>
<feature type="domain" description="HTH lacI-type" evidence="4">
    <location>
        <begin position="2"/>
        <end position="56"/>
    </location>
</feature>
<dbReference type="SUPFAM" id="SSF53822">
    <property type="entry name" value="Periplasmic binding protein-like I"/>
    <property type="match status" value="1"/>
</dbReference>
<evidence type="ECO:0000256" key="1">
    <source>
        <dbReference type="ARBA" id="ARBA00023015"/>
    </source>
</evidence>
<dbReference type="InterPro" id="IPR046335">
    <property type="entry name" value="LacI/GalR-like_sensor"/>
</dbReference>
<dbReference type="Pfam" id="PF00356">
    <property type="entry name" value="LacI"/>
    <property type="match status" value="1"/>
</dbReference>
<evidence type="ECO:0000256" key="3">
    <source>
        <dbReference type="ARBA" id="ARBA00023163"/>
    </source>
</evidence>
<organism evidence="5 6">
    <name type="scientific">Teretinema zuelzerae</name>
    <dbReference type="NCBI Taxonomy" id="156"/>
    <lineage>
        <taxon>Bacteria</taxon>
        <taxon>Pseudomonadati</taxon>
        <taxon>Spirochaetota</taxon>
        <taxon>Spirochaetia</taxon>
        <taxon>Spirochaetales</taxon>
        <taxon>Treponemataceae</taxon>
        <taxon>Teretinema</taxon>
    </lineage>
</organism>
<dbReference type="GO" id="GO:0003700">
    <property type="term" value="F:DNA-binding transcription factor activity"/>
    <property type="evidence" value="ECO:0007669"/>
    <property type="project" value="TreeGrafter"/>
</dbReference>
<dbReference type="AlphaFoldDB" id="A0AAE3EKT7"/>
<dbReference type="PROSITE" id="PS50932">
    <property type="entry name" value="HTH_LACI_2"/>
    <property type="match status" value="1"/>
</dbReference>
<dbReference type="CDD" id="cd01392">
    <property type="entry name" value="HTH_LacI"/>
    <property type="match status" value="1"/>
</dbReference>
<dbReference type="CDD" id="cd06267">
    <property type="entry name" value="PBP1_LacI_sugar_binding-like"/>
    <property type="match status" value="1"/>
</dbReference>
<reference evidence="5" key="1">
    <citation type="submission" date="2021-08" db="EMBL/GenBank/DDBJ databases">
        <title>Comparative analyses of Brucepasteria parasyntrophica and Teretinema zuelzerae.</title>
        <authorList>
            <person name="Song Y."/>
            <person name="Brune A."/>
        </authorList>
    </citation>
    <scope>NUCLEOTIDE SEQUENCE</scope>
    <source>
        <strain evidence="5">DSM 1903</strain>
    </source>
</reference>
<dbReference type="SMART" id="SM00354">
    <property type="entry name" value="HTH_LACI"/>
    <property type="match status" value="1"/>
</dbReference>
<keyword evidence="1" id="KW-0805">Transcription regulation</keyword>
<comment type="caution">
    <text evidence="5">The sequence shown here is derived from an EMBL/GenBank/DDBJ whole genome shotgun (WGS) entry which is preliminary data.</text>
</comment>
<dbReference type="InterPro" id="IPR000843">
    <property type="entry name" value="HTH_LacI"/>
</dbReference>
<evidence type="ECO:0000313" key="6">
    <source>
        <dbReference type="Proteomes" id="UP001198163"/>
    </source>
</evidence>
<accession>A0AAE3EKT7</accession>
<evidence type="ECO:0000313" key="5">
    <source>
        <dbReference type="EMBL" id="MCD1655716.1"/>
    </source>
</evidence>
<dbReference type="InterPro" id="IPR028082">
    <property type="entry name" value="Peripla_BP_I"/>
</dbReference>
<dbReference type="Proteomes" id="UP001198163">
    <property type="component" value="Unassembled WGS sequence"/>
</dbReference>
<dbReference type="InterPro" id="IPR010982">
    <property type="entry name" value="Lambda_DNA-bd_dom_sf"/>
</dbReference>
<protein>
    <submittedName>
        <fullName evidence="5">LacI family transcriptional regulator</fullName>
    </submittedName>
</protein>
<dbReference type="PANTHER" id="PTHR30146">
    <property type="entry name" value="LACI-RELATED TRANSCRIPTIONAL REPRESSOR"/>
    <property type="match status" value="1"/>
</dbReference>
<dbReference type="SUPFAM" id="SSF47413">
    <property type="entry name" value="lambda repressor-like DNA-binding domains"/>
    <property type="match status" value="1"/>
</dbReference>
<dbReference type="Pfam" id="PF13377">
    <property type="entry name" value="Peripla_BP_3"/>
    <property type="match status" value="1"/>
</dbReference>
<evidence type="ECO:0000259" key="4">
    <source>
        <dbReference type="PROSITE" id="PS50932"/>
    </source>
</evidence>
<proteinExistence type="predicted"/>
<evidence type="ECO:0000256" key="2">
    <source>
        <dbReference type="ARBA" id="ARBA00023125"/>
    </source>
</evidence>
<dbReference type="GO" id="GO:0000976">
    <property type="term" value="F:transcription cis-regulatory region binding"/>
    <property type="evidence" value="ECO:0007669"/>
    <property type="project" value="TreeGrafter"/>
</dbReference>
<name>A0AAE3EKT7_9SPIR</name>